<dbReference type="PANTHER" id="PTHR43048:SF3">
    <property type="entry name" value="METHYLMALONYL-COA EPIMERASE, MITOCHONDRIAL"/>
    <property type="match status" value="1"/>
</dbReference>
<dbReference type="Pfam" id="PF00903">
    <property type="entry name" value="Glyoxalase"/>
    <property type="match status" value="1"/>
</dbReference>
<evidence type="ECO:0000313" key="4">
    <source>
        <dbReference type="Proteomes" id="UP000295511"/>
    </source>
</evidence>
<dbReference type="SUPFAM" id="SSF54593">
    <property type="entry name" value="Glyoxalase/Bleomycin resistance protein/Dihydroxybiphenyl dioxygenase"/>
    <property type="match status" value="1"/>
</dbReference>
<dbReference type="AlphaFoldDB" id="A0A4V2ZRZ6"/>
<sequence length="151" mass="16865">MIKYRPHHTAISVRDLDASLAFYTALGFVEVNRTNFDGATLTHLQLDEYALELFAYGKNKHLPPLSPGFGNDLDVIGLKHLALATDDIDATLAQLRRQGLADDTVEVGALPDGKAKWVFIQDPDGLWVEFLQEERFSIYSRPWPVTAEAIP</sequence>
<dbReference type="Proteomes" id="UP000295511">
    <property type="component" value="Unassembled WGS sequence"/>
</dbReference>
<evidence type="ECO:0000256" key="1">
    <source>
        <dbReference type="ARBA" id="ARBA00022723"/>
    </source>
</evidence>
<dbReference type="PANTHER" id="PTHR43048">
    <property type="entry name" value="METHYLMALONYL-COA EPIMERASE"/>
    <property type="match status" value="1"/>
</dbReference>
<dbReference type="InterPro" id="IPR004360">
    <property type="entry name" value="Glyas_Fos-R_dOase_dom"/>
</dbReference>
<accession>A0A4V2ZRZ6</accession>
<dbReference type="PROSITE" id="PS00934">
    <property type="entry name" value="GLYOXALASE_I_1"/>
    <property type="match status" value="1"/>
</dbReference>
<name>A0A4V2ZRZ6_9MICC</name>
<dbReference type="GO" id="GO:0004493">
    <property type="term" value="F:methylmalonyl-CoA epimerase activity"/>
    <property type="evidence" value="ECO:0007669"/>
    <property type="project" value="TreeGrafter"/>
</dbReference>
<dbReference type="InterPro" id="IPR018146">
    <property type="entry name" value="Glyoxalase_1_CS"/>
</dbReference>
<dbReference type="PROSITE" id="PS51819">
    <property type="entry name" value="VOC"/>
    <property type="match status" value="1"/>
</dbReference>
<organism evidence="3 4">
    <name type="scientific">Arthrobacter terricola</name>
    <dbReference type="NCBI Taxonomy" id="2547396"/>
    <lineage>
        <taxon>Bacteria</taxon>
        <taxon>Bacillati</taxon>
        <taxon>Actinomycetota</taxon>
        <taxon>Actinomycetes</taxon>
        <taxon>Micrococcales</taxon>
        <taxon>Micrococcaceae</taxon>
        <taxon>Arthrobacter</taxon>
    </lineage>
</organism>
<proteinExistence type="predicted"/>
<evidence type="ECO:0000259" key="2">
    <source>
        <dbReference type="PROSITE" id="PS51819"/>
    </source>
</evidence>
<dbReference type="InterPro" id="IPR037523">
    <property type="entry name" value="VOC_core"/>
</dbReference>
<dbReference type="GO" id="GO:0004462">
    <property type="term" value="F:lactoylglutathione lyase activity"/>
    <property type="evidence" value="ECO:0007669"/>
    <property type="project" value="InterPro"/>
</dbReference>
<comment type="caution">
    <text evidence="3">The sequence shown here is derived from an EMBL/GenBank/DDBJ whole genome shotgun (WGS) entry which is preliminary data.</text>
</comment>
<feature type="domain" description="VOC" evidence="2">
    <location>
        <begin position="5"/>
        <end position="133"/>
    </location>
</feature>
<dbReference type="OrthoDB" id="115162at2"/>
<protein>
    <recommendedName>
        <fullName evidence="2">VOC domain-containing protein</fullName>
    </recommendedName>
</protein>
<dbReference type="InterPro" id="IPR051785">
    <property type="entry name" value="MMCE/EMCE_epimerase"/>
</dbReference>
<dbReference type="GO" id="GO:0046872">
    <property type="term" value="F:metal ion binding"/>
    <property type="evidence" value="ECO:0007669"/>
    <property type="project" value="UniProtKB-KW"/>
</dbReference>
<dbReference type="Gene3D" id="3.10.180.10">
    <property type="entry name" value="2,3-Dihydroxybiphenyl 1,2-Dioxygenase, domain 1"/>
    <property type="match status" value="1"/>
</dbReference>
<dbReference type="EMBL" id="SMRU01000031">
    <property type="protein sequence ID" value="TDF91264.1"/>
    <property type="molecule type" value="Genomic_DNA"/>
</dbReference>
<dbReference type="InterPro" id="IPR029068">
    <property type="entry name" value="Glyas_Bleomycin-R_OHBP_Dase"/>
</dbReference>
<keyword evidence="1" id="KW-0479">Metal-binding</keyword>
<gene>
    <name evidence="3" type="ORF">E1809_21110</name>
</gene>
<evidence type="ECO:0000313" key="3">
    <source>
        <dbReference type="EMBL" id="TDF91264.1"/>
    </source>
</evidence>
<keyword evidence="4" id="KW-1185">Reference proteome</keyword>
<dbReference type="GO" id="GO:0046491">
    <property type="term" value="P:L-methylmalonyl-CoA metabolic process"/>
    <property type="evidence" value="ECO:0007669"/>
    <property type="project" value="TreeGrafter"/>
</dbReference>
<dbReference type="RefSeq" id="WP_133206222.1">
    <property type="nucleotide sequence ID" value="NZ_SMRU01000031.1"/>
</dbReference>
<reference evidence="3 4" key="1">
    <citation type="submission" date="2019-03" db="EMBL/GenBank/DDBJ databases">
        <title>Whole genome sequence of Arthrobacter sp JH1-1.</title>
        <authorList>
            <person name="Trinh H.N."/>
        </authorList>
    </citation>
    <scope>NUCLEOTIDE SEQUENCE [LARGE SCALE GENOMIC DNA]</scope>
    <source>
        <strain evidence="3 4">JH1-1</strain>
    </source>
</reference>